<evidence type="ECO:0000313" key="1">
    <source>
        <dbReference type="EMBL" id="KAA0920267.1"/>
    </source>
</evidence>
<name>A0A5A9ZSV6_9RHOB</name>
<organism evidence="1 2">
    <name type="scientific">Aquicoccus porphyridii</name>
    <dbReference type="NCBI Taxonomy" id="1852029"/>
    <lineage>
        <taxon>Bacteria</taxon>
        <taxon>Pseudomonadati</taxon>
        <taxon>Pseudomonadota</taxon>
        <taxon>Alphaproteobacteria</taxon>
        <taxon>Rhodobacterales</taxon>
        <taxon>Paracoccaceae</taxon>
        <taxon>Aquicoccus</taxon>
    </lineage>
</organism>
<reference evidence="1 2" key="1">
    <citation type="submission" date="2019-07" db="EMBL/GenBank/DDBJ databases">
        <title>Aquicoccus porphyridii gen. nov., sp. nov., isolated from a small marine red alga, Porphyridium marinum.</title>
        <authorList>
            <person name="Liu L."/>
        </authorList>
    </citation>
    <scope>NUCLEOTIDE SEQUENCE [LARGE SCALE GENOMIC DNA]</scope>
    <source>
        <strain evidence="1 2">L1 8-17</strain>
    </source>
</reference>
<dbReference type="Proteomes" id="UP000325291">
    <property type="component" value="Unassembled WGS sequence"/>
</dbReference>
<dbReference type="EMBL" id="VINQ01000002">
    <property type="protein sequence ID" value="KAA0920267.1"/>
    <property type="molecule type" value="Genomic_DNA"/>
</dbReference>
<dbReference type="AlphaFoldDB" id="A0A5A9ZSV6"/>
<protein>
    <submittedName>
        <fullName evidence="1">Uncharacterized protein</fullName>
    </submittedName>
</protein>
<accession>A0A5A9ZSV6</accession>
<comment type="caution">
    <text evidence="1">The sequence shown here is derived from an EMBL/GenBank/DDBJ whole genome shotgun (WGS) entry which is preliminary data.</text>
</comment>
<proteinExistence type="predicted"/>
<gene>
    <name evidence="1" type="ORF">FLO80_03895</name>
</gene>
<evidence type="ECO:0000313" key="2">
    <source>
        <dbReference type="Proteomes" id="UP000325291"/>
    </source>
</evidence>
<dbReference type="RefSeq" id="WP_111363701.1">
    <property type="nucleotide sequence ID" value="NZ_VINQ01000002.1"/>
</dbReference>
<keyword evidence="2" id="KW-1185">Reference proteome</keyword>
<sequence>MMQQDTLNQALEALERRIENLPDEKYRLVQKDLHNLVECMLKAGLEPPERVIHLEKALMDAAIEAQFDNMPV</sequence>